<keyword evidence="4" id="KW-0206">Cytoskeleton</keyword>
<protein>
    <recommendedName>
        <fullName evidence="7">EF-hand domain-containing family member C2</fullName>
    </recommendedName>
</protein>
<dbReference type="PROSITE" id="PS51336">
    <property type="entry name" value="DM10"/>
    <property type="match status" value="3"/>
</dbReference>
<dbReference type="FunFam" id="2.30.29.170:FF:000002">
    <property type="entry name" value="EF-hand domain (C-terminal) containing 1"/>
    <property type="match status" value="1"/>
</dbReference>
<comment type="subcellular location">
    <subcellularLocation>
        <location evidence="1">Cytoplasm</location>
        <location evidence="1">Cytoskeleton</location>
        <location evidence="1">Cilium axoneme</location>
    </subcellularLocation>
</comment>
<gene>
    <name evidence="9" type="primary">EFHC2</name>
    <name evidence="9" type="ORF">Ciccas_002433</name>
</gene>
<dbReference type="SMART" id="SM00676">
    <property type="entry name" value="DM10"/>
    <property type="match status" value="3"/>
</dbReference>
<keyword evidence="2" id="KW-0963">Cytoplasm</keyword>
<evidence type="ECO:0000256" key="3">
    <source>
        <dbReference type="ARBA" id="ARBA00022737"/>
    </source>
</evidence>
<dbReference type="SUPFAM" id="SSF47473">
    <property type="entry name" value="EF-hand"/>
    <property type="match status" value="1"/>
</dbReference>
<evidence type="ECO:0000256" key="5">
    <source>
        <dbReference type="ARBA" id="ARBA00023273"/>
    </source>
</evidence>
<dbReference type="FunFam" id="2.30.29.170:FF:000001">
    <property type="entry name" value="EF-hand domain containing 1"/>
    <property type="match status" value="1"/>
</dbReference>
<evidence type="ECO:0000313" key="10">
    <source>
        <dbReference type="Proteomes" id="UP001626550"/>
    </source>
</evidence>
<proteinExistence type="predicted"/>
<feature type="domain" description="DM10" evidence="8">
    <location>
        <begin position="429"/>
        <end position="534"/>
    </location>
</feature>
<dbReference type="Proteomes" id="UP001626550">
    <property type="component" value="Unassembled WGS sequence"/>
</dbReference>
<dbReference type="EMBL" id="JBJKFK010000192">
    <property type="protein sequence ID" value="KAL3318897.1"/>
    <property type="molecule type" value="Genomic_DNA"/>
</dbReference>
<keyword evidence="3" id="KW-0677">Repeat</keyword>
<evidence type="ECO:0000256" key="6">
    <source>
        <dbReference type="ARBA" id="ARBA00035003"/>
    </source>
</evidence>
<evidence type="ECO:0000313" key="9">
    <source>
        <dbReference type="EMBL" id="KAL3318897.1"/>
    </source>
</evidence>
<reference evidence="9 10" key="1">
    <citation type="submission" date="2024-11" db="EMBL/GenBank/DDBJ databases">
        <title>Adaptive evolution of stress response genes in parasites aligns with host niche diversity.</title>
        <authorList>
            <person name="Hahn C."/>
            <person name="Resl P."/>
        </authorList>
    </citation>
    <scope>NUCLEOTIDE SEQUENCE [LARGE SCALE GENOMIC DNA]</scope>
    <source>
        <strain evidence="9">EGGRZ-B1_66</strain>
        <tissue evidence="9">Body</tissue>
    </source>
</reference>
<organism evidence="9 10">
    <name type="scientific">Cichlidogyrus casuarinus</name>
    <dbReference type="NCBI Taxonomy" id="1844966"/>
    <lineage>
        <taxon>Eukaryota</taxon>
        <taxon>Metazoa</taxon>
        <taxon>Spiralia</taxon>
        <taxon>Lophotrochozoa</taxon>
        <taxon>Platyhelminthes</taxon>
        <taxon>Monogenea</taxon>
        <taxon>Monopisthocotylea</taxon>
        <taxon>Dactylogyridea</taxon>
        <taxon>Ancyrocephalidae</taxon>
        <taxon>Cichlidogyrus</taxon>
    </lineage>
</organism>
<evidence type="ECO:0000259" key="8">
    <source>
        <dbReference type="PROSITE" id="PS51336"/>
    </source>
</evidence>
<dbReference type="Gene3D" id="2.30.29.170">
    <property type="match status" value="3"/>
</dbReference>
<feature type="domain" description="DM10" evidence="8">
    <location>
        <begin position="227"/>
        <end position="366"/>
    </location>
</feature>
<dbReference type="AlphaFoldDB" id="A0ABD2QHV2"/>
<keyword evidence="5" id="KW-0966">Cell projection</keyword>
<dbReference type="PANTHER" id="PTHR12086:SF11">
    <property type="entry name" value="EF-HAND DOMAIN-CONTAINING FAMILY MEMBER C2"/>
    <property type="match status" value="1"/>
</dbReference>
<evidence type="ECO:0000256" key="7">
    <source>
        <dbReference type="ARBA" id="ARBA00039880"/>
    </source>
</evidence>
<sequence>MALPLLPGYSFNKNVGNEKYHMSQIFEFKNGIPYMFNDNKPGIGGQALPGQRIEAPRSNFPKGCSDQAYPAFVVFDKIALSFDAYCQESVFEKREERYRIRRVKIYFYPEDDTIQILEPRTKNSGIPQGVILRRRRVNKPKPFCDQFYTFHDLNIGVELEVYGKKYRIVNCDQFTNRFLSKMGIKIGNPESIPDDPYSTLRKQFETSMCPKRPYERHYKDKQFLQHDRHVLRFYCTWNDTKSLYGDIRKLILHYYLADDTVEILEQLAPNSGRAGSGIFLKRGKLPKGNFPLPLPGVETDRTVLNVVTNATLGGGVLLDNLKLGKRDIEYYTDKDLQIGATLNLFGRLVTINSCDEFTRQFFKVKYGLTNIQTCQSEGRNKPIEIEKKKYPWNGWGSYEDSLMSCKSFQTKTPKKDFKKFLNFDKSGLISNEFRFLAKLVTDEPLDIARRFIVSCFLVDGTVYVRECPNMCSKGSRFMQRKQLIRPGQPKYDIEVPEYYQPIDFYVGAVIHAVGRQFLLYDADSFAYKYMEEHCDAFPVADINKILKKLRPLLCDKKDEMLQYCQCLDSTCAGVIDFGDFVKFICHFMQETDIDLVTHEIVTLARMFEKVRPIEINLNVLLGILRNELKKANFTDFNVLNSMFQHEDVKGKNTLSKETVKRVLKMTHVPLPDDPVEAAMEQFLDADGGVCYENFLKGINWTDQTGPDYMKWIPGDYSGSLEIDWYEVVTFQPQRTLAEMSVVKTEEFSVKHIVYATVIEALTNNSCYC</sequence>
<dbReference type="Pfam" id="PF06565">
    <property type="entry name" value="DM10_dom"/>
    <property type="match status" value="3"/>
</dbReference>
<evidence type="ECO:0000256" key="1">
    <source>
        <dbReference type="ARBA" id="ARBA00004430"/>
    </source>
</evidence>
<comment type="caution">
    <text evidence="9">The sequence shown here is derived from an EMBL/GenBank/DDBJ whole genome shotgun (WGS) entry which is preliminary data.</text>
</comment>
<comment type="function">
    <text evidence="6">Microtubule inner protein (MIP) part of the dynein-decorated doublet microtubules (DMTs) in cilia axoneme, which is required for motile cilia beating.</text>
</comment>
<dbReference type="InterPro" id="IPR006602">
    <property type="entry name" value="DM10_dom"/>
</dbReference>
<feature type="domain" description="DM10" evidence="8">
    <location>
        <begin position="76"/>
        <end position="183"/>
    </location>
</feature>
<dbReference type="InterPro" id="IPR011992">
    <property type="entry name" value="EF-hand-dom_pair"/>
</dbReference>
<evidence type="ECO:0000256" key="4">
    <source>
        <dbReference type="ARBA" id="ARBA00023212"/>
    </source>
</evidence>
<dbReference type="InterPro" id="IPR040193">
    <property type="entry name" value="EFHC1/EFHC2/EFHB"/>
</dbReference>
<dbReference type="PANTHER" id="PTHR12086">
    <property type="entry name" value="EF-HAND DOMAIN C-TERMINAL CONTAINING PROTEIN"/>
    <property type="match status" value="1"/>
</dbReference>
<evidence type="ECO:0000256" key="2">
    <source>
        <dbReference type="ARBA" id="ARBA00022490"/>
    </source>
</evidence>
<name>A0ABD2QHV2_9PLAT</name>
<dbReference type="Gene3D" id="1.10.238.10">
    <property type="entry name" value="EF-hand"/>
    <property type="match status" value="1"/>
</dbReference>
<accession>A0ABD2QHV2</accession>
<dbReference type="FunFam" id="2.30.29.170:FF:000004">
    <property type="entry name" value="EF-hand domain containing 2"/>
    <property type="match status" value="1"/>
</dbReference>
<dbReference type="GO" id="GO:0005930">
    <property type="term" value="C:axoneme"/>
    <property type="evidence" value="ECO:0007669"/>
    <property type="project" value="UniProtKB-SubCell"/>
</dbReference>
<keyword evidence="10" id="KW-1185">Reference proteome</keyword>